<sequence length="481" mass="53733">MFGNSSKRRSAKNAKESGSKRRHKGSDRVSAKSHRKRASAKAPVVEIVRRTRVSSSAFVEKLKEQPNTLLVSEPLPPSPKAVEAEYDDSSPEKEIVELPPNINSGDTVSISQQSPVLQPLDETSNNAKFVSRTLKTRFSVGSKFPNSLEQIAKRTMYALVSERDRDITRHIVLGSEADTARASHLYPNYGGNIKRSRAEVLCWPNVHFYKYLNSGSMDDYKPFDKTMLQDHWPNHVPISLEEPGMEWDMRELAMQADDSAHEQTFNDDISDPSVNGGISLLIRRNQGSDDSPTAYTTGGVEYLTKQHLIHPKLQAPRYSRVPLADQFRCNSQTPVVTKHHQPLVDMTRAQVLNQIINQNSQCTDKPSLPLSKFVSCTIAEEAVSGILQTWSNTSEYCNSVGSISKDVFPGMAATQWVAVLQSALVAGIPPEVVARAYYRLEKLCDILVGNEGTKAKTRIMASTYLSYRRYPPKQDDNETYS</sequence>
<dbReference type="Proteomes" id="UP000242474">
    <property type="component" value="Unassembled WGS sequence"/>
</dbReference>
<gene>
    <name evidence="2" type="ORF">COEREDRAFT_6324</name>
</gene>
<keyword evidence="3" id="KW-1185">Reference proteome</keyword>
<feature type="compositionally biased region" description="Basic residues" evidence="1">
    <location>
        <begin position="1"/>
        <end position="12"/>
    </location>
</feature>
<protein>
    <submittedName>
        <fullName evidence="2">Uncharacterized protein</fullName>
    </submittedName>
</protein>
<proteinExistence type="predicted"/>
<name>A0A2G5BHX0_COERN</name>
<feature type="compositionally biased region" description="Basic residues" evidence="1">
    <location>
        <begin position="20"/>
        <end position="39"/>
    </location>
</feature>
<dbReference type="AlphaFoldDB" id="A0A2G5BHX0"/>
<feature type="region of interest" description="Disordered" evidence="1">
    <location>
        <begin position="1"/>
        <end position="43"/>
    </location>
</feature>
<evidence type="ECO:0000313" key="3">
    <source>
        <dbReference type="Proteomes" id="UP000242474"/>
    </source>
</evidence>
<feature type="region of interest" description="Disordered" evidence="1">
    <location>
        <begin position="70"/>
        <end position="90"/>
    </location>
</feature>
<dbReference type="OrthoDB" id="5591498at2759"/>
<evidence type="ECO:0000256" key="1">
    <source>
        <dbReference type="SAM" id="MobiDB-lite"/>
    </source>
</evidence>
<accession>A0A2G5BHX0</accession>
<evidence type="ECO:0000313" key="2">
    <source>
        <dbReference type="EMBL" id="PIA18616.1"/>
    </source>
</evidence>
<organism evidence="2 3">
    <name type="scientific">Coemansia reversa (strain ATCC 12441 / NRRL 1564)</name>
    <dbReference type="NCBI Taxonomy" id="763665"/>
    <lineage>
        <taxon>Eukaryota</taxon>
        <taxon>Fungi</taxon>
        <taxon>Fungi incertae sedis</taxon>
        <taxon>Zoopagomycota</taxon>
        <taxon>Kickxellomycotina</taxon>
        <taxon>Kickxellomycetes</taxon>
        <taxon>Kickxellales</taxon>
        <taxon>Kickxellaceae</taxon>
        <taxon>Coemansia</taxon>
    </lineage>
</organism>
<dbReference type="EMBL" id="KZ303489">
    <property type="protein sequence ID" value="PIA18616.1"/>
    <property type="molecule type" value="Genomic_DNA"/>
</dbReference>
<reference evidence="2 3" key="1">
    <citation type="journal article" date="2015" name="Genome Biol. Evol.">
        <title>Phylogenomic analyses indicate that early fungi evolved digesting cell walls of algal ancestors of land plants.</title>
        <authorList>
            <person name="Chang Y."/>
            <person name="Wang S."/>
            <person name="Sekimoto S."/>
            <person name="Aerts A.L."/>
            <person name="Choi C."/>
            <person name="Clum A."/>
            <person name="LaButti K.M."/>
            <person name="Lindquist E.A."/>
            <person name="Yee Ngan C."/>
            <person name="Ohm R.A."/>
            <person name="Salamov A.A."/>
            <person name="Grigoriev I.V."/>
            <person name="Spatafora J.W."/>
            <person name="Berbee M.L."/>
        </authorList>
    </citation>
    <scope>NUCLEOTIDE SEQUENCE [LARGE SCALE GENOMIC DNA]</scope>
    <source>
        <strain evidence="2 3">NRRL 1564</strain>
    </source>
</reference>